<dbReference type="InterPro" id="IPR036318">
    <property type="entry name" value="FAD-bd_PCMH-like_sf"/>
</dbReference>
<accession>A0ABT1TAC8</accession>
<dbReference type="InterPro" id="IPR010031">
    <property type="entry name" value="FAD_lactone_oxidase-like"/>
</dbReference>
<dbReference type="InterPro" id="IPR016169">
    <property type="entry name" value="FAD-bd_PCMH_sub2"/>
</dbReference>
<sequence length="513" mass="56228">MKIIKTENTAWTNRHDTFTETMKDLYELGNEDDLDALDSYNDATKGFLNMIAEAIATQTCLRPLGTGWSWARIATVANGIMLDTKPLNTRFNITAESVAAGYSGDPEHLLFVQSGMSIQELGDFLRAKKQSLKTSGASNGQTIAGALSTGTHGAAFDFGAVPEFVVGLHIVVGANRHVYLERASAPVVSDTFVQNIQAEHILDDDLFNAALVSFGSFGIIHGVMIETDDLFLLETYMQRLPYDDSDQGKMLKGIMQTLDFSTANLPCGNERPFHFGVLINPYDMDKGAYVTTMYKRPFTTDYSPAVANEAGIGPGDDAPSFIGLLTDSIPALVPTMVNKILGASLTLSDLDAQGQLVKRLGTVGEIFNNTTLRGKLLSAAVGFPIEKVNEVIDLMLKANDDLGPFAGLFSFRFVKQSGATLGFTKFKHTCVMELDAAHSDKVHKYYSQIWKILEDNNIPFTFHWGKVNELSPTRINNMYGDAATSWKAARNKLLDANTIKVFTNPILQEWGLD</sequence>
<dbReference type="Proteomes" id="UP001204376">
    <property type="component" value="Unassembled WGS sequence"/>
</dbReference>
<dbReference type="EMBL" id="JANHOH010000012">
    <property type="protein sequence ID" value="MCQ6961191.1"/>
    <property type="molecule type" value="Genomic_DNA"/>
</dbReference>
<comment type="caution">
    <text evidence="2">The sequence shown here is derived from an EMBL/GenBank/DDBJ whole genome shotgun (WGS) entry which is preliminary data.</text>
</comment>
<proteinExistence type="predicted"/>
<dbReference type="InterPro" id="IPR016166">
    <property type="entry name" value="FAD-bd_PCMH"/>
</dbReference>
<dbReference type="PROSITE" id="PS51387">
    <property type="entry name" value="FAD_PCMH"/>
    <property type="match status" value="1"/>
</dbReference>
<name>A0ABT1TAC8_9SPHI</name>
<keyword evidence="3" id="KW-1185">Reference proteome</keyword>
<dbReference type="Pfam" id="PF01565">
    <property type="entry name" value="FAD_binding_4"/>
    <property type="match status" value="1"/>
</dbReference>
<organism evidence="2 3">
    <name type="scientific">Mucilaginibacter aquariorum</name>
    <dbReference type="NCBI Taxonomy" id="2967225"/>
    <lineage>
        <taxon>Bacteria</taxon>
        <taxon>Pseudomonadati</taxon>
        <taxon>Bacteroidota</taxon>
        <taxon>Sphingobacteriia</taxon>
        <taxon>Sphingobacteriales</taxon>
        <taxon>Sphingobacteriaceae</taxon>
        <taxon>Mucilaginibacter</taxon>
    </lineage>
</organism>
<dbReference type="Gene3D" id="3.30.465.10">
    <property type="match status" value="1"/>
</dbReference>
<evidence type="ECO:0000313" key="2">
    <source>
        <dbReference type="EMBL" id="MCQ6961191.1"/>
    </source>
</evidence>
<evidence type="ECO:0000313" key="3">
    <source>
        <dbReference type="Proteomes" id="UP001204376"/>
    </source>
</evidence>
<feature type="domain" description="FAD-binding PCMH-type" evidence="1">
    <location>
        <begin position="18"/>
        <end position="230"/>
    </location>
</feature>
<dbReference type="RefSeq" id="WP_256541361.1">
    <property type="nucleotide sequence ID" value="NZ_JANHOH010000012.1"/>
</dbReference>
<dbReference type="InterPro" id="IPR006094">
    <property type="entry name" value="Oxid_FAD_bind_N"/>
</dbReference>
<protein>
    <submittedName>
        <fullName evidence="2">FAD-binding protein</fullName>
    </submittedName>
</protein>
<dbReference type="PANTHER" id="PTHR43762:SF1">
    <property type="entry name" value="D-ARABINONO-1,4-LACTONE OXIDASE"/>
    <property type="match status" value="1"/>
</dbReference>
<reference evidence="2 3" key="1">
    <citation type="submission" date="2022-07" db="EMBL/GenBank/DDBJ databases">
        <title>Mucilaginibacter sp. JC4.</title>
        <authorList>
            <person name="Le V."/>
            <person name="Ko S.-R."/>
            <person name="Ahn C.-Y."/>
            <person name="Oh H.-M."/>
        </authorList>
    </citation>
    <scope>NUCLEOTIDE SEQUENCE [LARGE SCALE GENOMIC DNA]</scope>
    <source>
        <strain evidence="2 3">JC4</strain>
    </source>
</reference>
<dbReference type="PANTHER" id="PTHR43762">
    <property type="entry name" value="L-GULONOLACTONE OXIDASE"/>
    <property type="match status" value="1"/>
</dbReference>
<dbReference type="SUPFAM" id="SSF56176">
    <property type="entry name" value="FAD-binding/transporter-associated domain-like"/>
    <property type="match status" value="1"/>
</dbReference>
<gene>
    <name evidence="2" type="ORF">NPE20_24675</name>
</gene>
<evidence type="ECO:0000259" key="1">
    <source>
        <dbReference type="PROSITE" id="PS51387"/>
    </source>
</evidence>